<dbReference type="EMBL" id="CAJNIZ010002112">
    <property type="protein sequence ID" value="CAE7206354.1"/>
    <property type="molecule type" value="Genomic_DNA"/>
</dbReference>
<dbReference type="OrthoDB" id="10501518at2759"/>
<evidence type="ECO:0008006" key="3">
    <source>
        <dbReference type="Google" id="ProtNLM"/>
    </source>
</evidence>
<sequence length="274" mass="30831">MCFAIPAAGRIHVDPERLRGGSYEHKELESSHDPEWLRKVCVQLQERRFAVLQLPWQIEQLYEALLDPRAYPPLVAEGDLARQRSKEASTNAALLPEDFNNFAAQWAKVCETICQTVTCELLRQLKPGFDGKGQHQSRGMLRVSYNSTAGHHYDNSFVTFMGAGNVRGALQFSGISPRPLGCDQADALDEFVPCEDFMSEAERDDAGICFLLFLGVRVASPLDSLYRPLLHRVEYAEPVAKRINAIYFLRDYSMGEVPADSTHLEIHAFNNTIV</sequence>
<comment type="caution">
    <text evidence="1">The sequence shown here is derived from an EMBL/GenBank/DDBJ whole genome shotgun (WGS) entry which is preliminary data.</text>
</comment>
<gene>
    <name evidence="1" type="ORF">SPIL2461_LOCUS1985</name>
</gene>
<name>A0A812JLJ4_SYMPI</name>
<evidence type="ECO:0000313" key="2">
    <source>
        <dbReference type="Proteomes" id="UP000649617"/>
    </source>
</evidence>
<evidence type="ECO:0000313" key="1">
    <source>
        <dbReference type="EMBL" id="CAE7206354.1"/>
    </source>
</evidence>
<protein>
    <recommendedName>
        <fullName evidence="3">Fe2OG dioxygenase domain-containing protein</fullName>
    </recommendedName>
</protein>
<dbReference type="AlphaFoldDB" id="A0A812JLJ4"/>
<reference evidence="1" key="1">
    <citation type="submission" date="2021-02" db="EMBL/GenBank/DDBJ databases">
        <authorList>
            <person name="Dougan E. K."/>
            <person name="Rhodes N."/>
            <person name="Thang M."/>
            <person name="Chan C."/>
        </authorList>
    </citation>
    <scope>NUCLEOTIDE SEQUENCE</scope>
</reference>
<accession>A0A812JLJ4</accession>
<keyword evidence="2" id="KW-1185">Reference proteome</keyword>
<dbReference type="Proteomes" id="UP000649617">
    <property type="component" value="Unassembled WGS sequence"/>
</dbReference>
<feature type="non-terminal residue" evidence="1">
    <location>
        <position position="274"/>
    </location>
</feature>
<organism evidence="1 2">
    <name type="scientific">Symbiodinium pilosum</name>
    <name type="common">Dinoflagellate</name>
    <dbReference type="NCBI Taxonomy" id="2952"/>
    <lineage>
        <taxon>Eukaryota</taxon>
        <taxon>Sar</taxon>
        <taxon>Alveolata</taxon>
        <taxon>Dinophyceae</taxon>
        <taxon>Suessiales</taxon>
        <taxon>Symbiodiniaceae</taxon>
        <taxon>Symbiodinium</taxon>
    </lineage>
</organism>
<proteinExistence type="predicted"/>